<reference evidence="10" key="2">
    <citation type="journal article" date="2021" name="Microbiome">
        <title>Successional dynamics and alternative stable states in a saline activated sludge microbial community over 9 years.</title>
        <authorList>
            <person name="Wang Y."/>
            <person name="Ye J."/>
            <person name="Ju F."/>
            <person name="Liu L."/>
            <person name="Boyd J.A."/>
            <person name="Deng Y."/>
            <person name="Parks D.H."/>
            <person name="Jiang X."/>
            <person name="Yin X."/>
            <person name="Woodcroft B.J."/>
            <person name="Tyson G.W."/>
            <person name="Hugenholtz P."/>
            <person name="Polz M.F."/>
            <person name="Zhang T."/>
        </authorList>
    </citation>
    <scope>NUCLEOTIDE SEQUENCE</scope>
    <source>
        <strain evidence="10">HKST-UBA01</strain>
    </source>
</reference>
<reference evidence="10" key="1">
    <citation type="submission" date="2020-04" db="EMBL/GenBank/DDBJ databases">
        <authorList>
            <person name="Zhang T."/>
        </authorList>
    </citation>
    <scope>NUCLEOTIDE SEQUENCE</scope>
    <source>
        <strain evidence="10">HKST-UBA01</strain>
    </source>
</reference>
<evidence type="ECO:0000313" key="11">
    <source>
        <dbReference type="Proteomes" id="UP000697710"/>
    </source>
</evidence>
<sequence>TVETVREAHREIPEVGLLALRRNFGKSAALATAFARCRGDRVVTMDADLQDDPAEIPLLLADLERYDLVSGWKRQRHDPLSKTIPSRFFNRVTALVTGIPLHDFNCGLKAYRREVIESIELYGEMHRYIPVLAHREGFRVGEREVRHHARRFGRSKFGASRFLNGFLDLLEVMFLAGGRRTPLHVFGRLGVGTLLVGVLVNLYMFTIWILEGRLRVRPLLIFGVILVILGIQFVSIGLLAALIHAPASRQRTYPVRTEIAPVTRKPATMDRSETGD</sequence>
<dbReference type="InterPro" id="IPR050256">
    <property type="entry name" value="Glycosyltransferase_2"/>
</dbReference>
<dbReference type="EMBL" id="JAGQHR010000486">
    <property type="protein sequence ID" value="MCA9728824.1"/>
    <property type="molecule type" value="Genomic_DNA"/>
</dbReference>
<accession>A0A956M0A0</accession>
<dbReference type="SUPFAM" id="SSF53448">
    <property type="entry name" value="Nucleotide-diphospho-sugar transferases"/>
    <property type="match status" value="1"/>
</dbReference>
<evidence type="ECO:0000256" key="8">
    <source>
        <dbReference type="SAM" id="Phobius"/>
    </source>
</evidence>
<organism evidence="10 11">
    <name type="scientific">Eiseniibacteriota bacterium</name>
    <dbReference type="NCBI Taxonomy" id="2212470"/>
    <lineage>
        <taxon>Bacteria</taxon>
        <taxon>Candidatus Eiseniibacteriota</taxon>
    </lineage>
</organism>
<keyword evidence="4 8" id="KW-0812">Transmembrane</keyword>
<proteinExistence type="predicted"/>
<dbReference type="EC" id="2.4.-.-" evidence="10"/>
<dbReference type="PANTHER" id="PTHR48090:SF3">
    <property type="entry name" value="UNDECAPRENYL-PHOSPHATE 4-DEOXY-4-FORMAMIDO-L-ARABINOSE TRANSFERASE"/>
    <property type="match status" value="1"/>
</dbReference>
<feature type="non-terminal residue" evidence="10">
    <location>
        <position position="1"/>
    </location>
</feature>
<dbReference type="GO" id="GO:0005886">
    <property type="term" value="C:plasma membrane"/>
    <property type="evidence" value="ECO:0007669"/>
    <property type="project" value="TreeGrafter"/>
</dbReference>
<evidence type="ECO:0000256" key="6">
    <source>
        <dbReference type="ARBA" id="ARBA00022989"/>
    </source>
</evidence>
<dbReference type="InterPro" id="IPR029044">
    <property type="entry name" value="Nucleotide-diphossugar_trans"/>
</dbReference>
<dbReference type="CDD" id="cd04187">
    <property type="entry name" value="DPM1_like_bac"/>
    <property type="match status" value="1"/>
</dbReference>
<evidence type="ECO:0000256" key="2">
    <source>
        <dbReference type="ARBA" id="ARBA00022676"/>
    </source>
</evidence>
<evidence type="ECO:0000256" key="7">
    <source>
        <dbReference type="ARBA" id="ARBA00023136"/>
    </source>
</evidence>
<evidence type="ECO:0000259" key="9">
    <source>
        <dbReference type="Pfam" id="PF00535"/>
    </source>
</evidence>
<feature type="transmembrane region" description="Helical" evidence="8">
    <location>
        <begin position="189"/>
        <end position="210"/>
    </location>
</feature>
<keyword evidence="3 10" id="KW-0808">Transferase</keyword>
<evidence type="ECO:0000256" key="1">
    <source>
        <dbReference type="ARBA" id="ARBA00022475"/>
    </source>
</evidence>
<comment type="caution">
    <text evidence="10">The sequence shown here is derived from an EMBL/GenBank/DDBJ whole genome shotgun (WGS) entry which is preliminary data.</text>
</comment>
<evidence type="ECO:0000256" key="5">
    <source>
        <dbReference type="ARBA" id="ARBA00022985"/>
    </source>
</evidence>
<keyword evidence="1" id="KW-1003">Cell membrane</keyword>
<feature type="domain" description="Glycosyltransferase 2-like" evidence="9">
    <location>
        <begin position="1"/>
        <end position="118"/>
    </location>
</feature>
<dbReference type="InterPro" id="IPR001173">
    <property type="entry name" value="Glyco_trans_2-like"/>
</dbReference>
<keyword evidence="6 8" id="KW-1133">Transmembrane helix</keyword>
<dbReference type="PANTHER" id="PTHR48090">
    <property type="entry name" value="UNDECAPRENYL-PHOSPHATE 4-DEOXY-4-FORMAMIDO-L-ARABINOSE TRANSFERASE-RELATED"/>
    <property type="match status" value="1"/>
</dbReference>
<protein>
    <submittedName>
        <fullName evidence="10">Glycosyltransferase</fullName>
        <ecNumber evidence="10">2.4.-.-</ecNumber>
    </submittedName>
</protein>
<dbReference type="AlphaFoldDB" id="A0A956M0A0"/>
<dbReference type="GO" id="GO:0099621">
    <property type="term" value="F:undecaprenyl-phosphate 4-deoxy-4-formamido-L-arabinose transferase activity"/>
    <property type="evidence" value="ECO:0007669"/>
    <property type="project" value="TreeGrafter"/>
</dbReference>
<gene>
    <name evidence="10" type="ORF">KC729_14130</name>
</gene>
<name>A0A956M0A0_UNCEI</name>
<keyword evidence="2 10" id="KW-0328">Glycosyltransferase</keyword>
<dbReference type="Gene3D" id="3.90.550.10">
    <property type="entry name" value="Spore Coat Polysaccharide Biosynthesis Protein SpsA, Chain A"/>
    <property type="match status" value="1"/>
</dbReference>
<dbReference type="GO" id="GO:0009103">
    <property type="term" value="P:lipopolysaccharide biosynthetic process"/>
    <property type="evidence" value="ECO:0007669"/>
    <property type="project" value="UniProtKB-KW"/>
</dbReference>
<evidence type="ECO:0000313" key="10">
    <source>
        <dbReference type="EMBL" id="MCA9728824.1"/>
    </source>
</evidence>
<evidence type="ECO:0000256" key="4">
    <source>
        <dbReference type="ARBA" id="ARBA00022692"/>
    </source>
</evidence>
<evidence type="ECO:0000256" key="3">
    <source>
        <dbReference type="ARBA" id="ARBA00022679"/>
    </source>
</evidence>
<keyword evidence="7 8" id="KW-0472">Membrane</keyword>
<keyword evidence="5" id="KW-0448">Lipopolysaccharide biosynthesis</keyword>
<feature type="transmembrane region" description="Helical" evidence="8">
    <location>
        <begin position="216"/>
        <end position="243"/>
    </location>
</feature>
<dbReference type="Proteomes" id="UP000697710">
    <property type="component" value="Unassembled WGS sequence"/>
</dbReference>
<dbReference type="Pfam" id="PF00535">
    <property type="entry name" value="Glycos_transf_2"/>
    <property type="match status" value="1"/>
</dbReference>